<dbReference type="Pfam" id="PF17064">
    <property type="entry name" value="QVR"/>
    <property type="match status" value="1"/>
</dbReference>
<sequence length="161" mass="17976">MYAFILFVIVAFTINAGYCIKCYDCDSTKDNKCLDPFIKQDFVQTECSEAIVTQISNILSKIPFFKNKVSTNEFLCVKLNVTTLGENGLLRSCVAKPTKSTYCEFALEQGKKWFGSLNKVHYCGTCKRDGCNGVGKVKGIWLAIIVAGLVCVFPKLLLNLW</sequence>
<reference evidence="11" key="1">
    <citation type="submission" date="2013-04" db="EMBL/GenBank/DDBJ databases">
        <title>An insight into the transcriptome of the digestive tract of the blood sucking bug, Rhodnius prolixus.</title>
        <authorList>
            <person name="Ribeiro J.M.C."/>
            <person name="Genta F.A."/>
            <person name="Sorgine M.H.F."/>
            <person name="Paiva-Silva G.O."/>
            <person name="Majerowicz D."/>
            <person name="Medeiros M."/>
            <person name="Koerich L."/>
            <person name="Terra W.R."/>
            <person name="Ferreira C."/>
            <person name="Pimentel A.C."/>
            <person name="Bisch P.M."/>
            <person name="Diniz M.M.P."/>
            <person name="Nascimento R."/>
            <person name="Salmon D."/>
            <person name="Silber A.M."/>
            <person name="Alves M."/>
            <person name="Oliveira M.F."/>
            <person name="Gondim K.C."/>
            <person name="Silva Neto M.A.C."/>
            <person name="Atella G.C."/>
            <person name="Araujo H."/>
            <person name="Dias F.S."/>
            <person name="Polycarpo C.R."/>
            <person name="Fampa P."/>
            <person name="Melo A.C."/>
            <person name="Tanaka A.S."/>
            <person name="Balczun C."/>
            <person name="Oliveira J.H.M."/>
            <person name="Goncalves R."/>
            <person name="Lazoski C."/>
            <person name="Pereira M.A."/>
            <person name="Rivera-Pomar R."/>
            <person name="Diambra L."/>
            <person name="Schaub G.A."/>
            <person name="Garcia E.S."/>
            <person name="Azambuja P."/>
            <person name="Braz G.R.C."/>
            <person name="Oliveira P.L."/>
        </authorList>
    </citation>
    <scope>NUCLEOTIDE SEQUENCE</scope>
</reference>
<keyword evidence="5 9" id="KW-1133">Transmembrane helix</keyword>
<evidence type="ECO:0000256" key="3">
    <source>
        <dbReference type="ARBA" id="ARBA00022692"/>
    </source>
</evidence>
<comment type="subcellular location">
    <subcellularLocation>
        <location evidence="1">Membrane</location>
        <topology evidence="1">Lipid-anchor</topology>
        <topology evidence="1">GPI-anchor</topology>
    </subcellularLocation>
</comment>
<name>R4G7Y0_RHOPR</name>
<evidence type="ECO:0000313" key="11">
    <source>
        <dbReference type="EMBL" id="JAA75573.1"/>
    </source>
</evidence>
<keyword evidence="6 9" id="KW-0472">Membrane</keyword>
<evidence type="ECO:0000256" key="10">
    <source>
        <dbReference type="SAM" id="SignalP"/>
    </source>
</evidence>
<evidence type="ECO:0000256" key="1">
    <source>
        <dbReference type="ARBA" id="ARBA00004589"/>
    </source>
</evidence>
<dbReference type="PANTHER" id="PTHR33562">
    <property type="entry name" value="ATILLA, ISOFORM B-RELATED-RELATED"/>
    <property type="match status" value="1"/>
</dbReference>
<dbReference type="AlphaFoldDB" id="R4G7Y0"/>
<evidence type="ECO:0000256" key="9">
    <source>
        <dbReference type="SAM" id="Phobius"/>
    </source>
</evidence>
<protein>
    <submittedName>
        <fullName evidence="11">Putative mys protein</fullName>
    </submittedName>
</protein>
<evidence type="ECO:0000256" key="5">
    <source>
        <dbReference type="ARBA" id="ARBA00022989"/>
    </source>
</evidence>
<dbReference type="InterPro" id="IPR050975">
    <property type="entry name" value="Sleep_regulator"/>
</dbReference>
<feature type="transmembrane region" description="Helical" evidence="9">
    <location>
        <begin position="139"/>
        <end position="158"/>
    </location>
</feature>
<feature type="signal peptide" evidence="10">
    <location>
        <begin position="1"/>
        <end position="19"/>
    </location>
</feature>
<keyword evidence="2" id="KW-0336">GPI-anchor</keyword>
<organism evidence="11">
    <name type="scientific">Rhodnius prolixus</name>
    <name type="common">Triatomid bug</name>
    <dbReference type="NCBI Taxonomy" id="13249"/>
    <lineage>
        <taxon>Eukaryota</taxon>
        <taxon>Metazoa</taxon>
        <taxon>Ecdysozoa</taxon>
        <taxon>Arthropoda</taxon>
        <taxon>Hexapoda</taxon>
        <taxon>Insecta</taxon>
        <taxon>Pterygota</taxon>
        <taxon>Neoptera</taxon>
        <taxon>Paraneoptera</taxon>
        <taxon>Hemiptera</taxon>
        <taxon>Heteroptera</taxon>
        <taxon>Panheteroptera</taxon>
        <taxon>Cimicomorpha</taxon>
        <taxon>Reduviidae</taxon>
        <taxon>Triatominae</taxon>
        <taxon>Rhodnius</taxon>
    </lineage>
</organism>
<evidence type="ECO:0000256" key="6">
    <source>
        <dbReference type="ARBA" id="ARBA00023136"/>
    </source>
</evidence>
<dbReference type="GO" id="GO:0030431">
    <property type="term" value="P:sleep"/>
    <property type="evidence" value="ECO:0007669"/>
    <property type="project" value="InterPro"/>
</dbReference>
<keyword evidence="7" id="KW-0325">Glycoprotein</keyword>
<dbReference type="InterPro" id="IPR031424">
    <property type="entry name" value="QVR-like"/>
</dbReference>
<feature type="chain" id="PRO_5004372488" evidence="10">
    <location>
        <begin position="20"/>
        <end position="161"/>
    </location>
</feature>
<dbReference type="VEuPathDB" id="VectorBase:RPRC015153"/>
<evidence type="ECO:0000256" key="7">
    <source>
        <dbReference type="ARBA" id="ARBA00023180"/>
    </source>
</evidence>
<evidence type="ECO:0000256" key="8">
    <source>
        <dbReference type="ARBA" id="ARBA00023288"/>
    </source>
</evidence>
<keyword evidence="4 10" id="KW-0732">Signal</keyword>
<keyword evidence="3 9" id="KW-0812">Transmembrane</keyword>
<dbReference type="EMBL" id="GAHY01001937">
    <property type="protein sequence ID" value="JAA75573.1"/>
    <property type="molecule type" value="mRNA"/>
</dbReference>
<proteinExistence type="evidence at transcript level"/>
<evidence type="ECO:0000256" key="2">
    <source>
        <dbReference type="ARBA" id="ARBA00022622"/>
    </source>
</evidence>
<evidence type="ECO:0000256" key="4">
    <source>
        <dbReference type="ARBA" id="ARBA00022729"/>
    </source>
</evidence>
<accession>R4G7Y0</accession>
<keyword evidence="8" id="KW-0449">Lipoprotein</keyword>
<dbReference type="GO" id="GO:0032222">
    <property type="term" value="P:regulation of synaptic transmission, cholinergic"/>
    <property type="evidence" value="ECO:0007669"/>
    <property type="project" value="InterPro"/>
</dbReference>
<dbReference type="GO" id="GO:0098552">
    <property type="term" value="C:side of membrane"/>
    <property type="evidence" value="ECO:0007669"/>
    <property type="project" value="UniProtKB-KW"/>
</dbReference>
<dbReference type="HOGENOM" id="CLU_126345_0_1_1"/>